<dbReference type="Proteomes" id="UP000004605">
    <property type="component" value="Unassembled WGS sequence"/>
</dbReference>
<evidence type="ECO:0000313" key="5">
    <source>
        <dbReference type="Proteomes" id="UP000004605"/>
    </source>
</evidence>
<reference evidence="4 5" key="1">
    <citation type="journal article" date="2012" name="Int. J. Syst. Evol. Microbiol.">
        <title>Vibrio caribbeanicus sp. nov., isolated from the marine sponge Scleritoderma cyanea.</title>
        <authorList>
            <person name="Hoffmann M."/>
            <person name="Monday S.R."/>
            <person name="Allard M.W."/>
            <person name="Strain E.A."/>
            <person name="Whittaker P."/>
            <person name="Naum M."/>
            <person name="McCarthy P.J."/>
            <person name="Lopez J.V."/>
            <person name="Fischer M."/>
            <person name="Brown E.W."/>
        </authorList>
    </citation>
    <scope>NUCLEOTIDE SEQUENCE [LARGE SCALE GENOMIC DNA]</scope>
    <source>
        <strain evidence="4 5">ATCC 700023</strain>
    </source>
</reference>
<dbReference type="InterPro" id="IPR010980">
    <property type="entry name" value="Cyt_c/b562"/>
</dbReference>
<dbReference type="Pfam" id="PF07361">
    <property type="entry name" value="Cytochrom_B562"/>
    <property type="match status" value="1"/>
</dbReference>
<gene>
    <name evidence="4" type="ORF">VII00023_16250</name>
</gene>
<dbReference type="AlphaFoldDB" id="F9S0D0"/>
<evidence type="ECO:0008006" key="6">
    <source>
        <dbReference type="Google" id="ProtNLM"/>
    </source>
</evidence>
<dbReference type="RefSeq" id="WP_006711553.1">
    <property type="nucleotide sequence ID" value="NZ_AFWF01000086.1"/>
</dbReference>
<keyword evidence="5" id="KW-1185">Reference proteome</keyword>
<organism evidence="4 5">
    <name type="scientific">Vibrio ichthyoenteri ATCC 700023</name>
    <dbReference type="NCBI Taxonomy" id="870968"/>
    <lineage>
        <taxon>Bacteria</taxon>
        <taxon>Pseudomonadati</taxon>
        <taxon>Pseudomonadota</taxon>
        <taxon>Gammaproteobacteria</taxon>
        <taxon>Vibrionales</taxon>
        <taxon>Vibrionaceae</taxon>
        <taxon>Vibrio</taxon>
    </lineage>
</organism>
<dbReference type="GO" id="GO:0009055">
    <property type="term" value="F:electron transfer activity"/>
    <property type="evidence" value="ECO:0007669"/>
    <property type="project" value="InterPro"/>
</dbReference>
<evidence type="ECO:0000256" key="3">
    <source>
        <dbReference type="SAM" id="SignalP"/>
    </source>
</evidence>
<keyword evidence="2 3" id="KW-0732">Signal</keyword>
<dbReference type="Gene3D" id="1.20.120.10">
    <property type="entry name" value="Cytochrome c/b562"/>
    <property type="match status" value="1"/>
</dbReference>
<proteinExistence type="inferred from homology"/>
<feature type="chain" id="PRO_5003393602" description="Cytochrome b562 family protein" evidence="3">
    <location>
        <begin position="20"/>
        <end position="128"/>
    </location>
</feature>
<dbReference type="GO" id="GO:0022900">
    <property type="term" value="P:electron transport chain"/>
    <property type="evidence" value="ECO:0007669"/>
    <property type="project" value="InterPro"/>
</dbReference>
<dbReference type="SUPFAM" id="SSF47175">
    <property type="entry name" value="Cytochromes"/>
    <property type="match status" value="1"/>
</dbReference>
<dbReference type="OrthoDB" id="5917034at2"/>
<dbReference type="GO" id="GO:0020037">
    <property type="term" value="F:heme binding"/>
    <property type="evidence" value="ECO:0007669"/>
    <property type="project" value="InterPro"/>
</dbReference>
<evidence type="ECO:0000256" key="2">
    <source>
        <dbReference type="ARBA" id="ARBA00022729"/>
    </source>
</evidence>
<comment type="caution">
    <text evidence="4">The sequence shown here is derived from an EMBL/GenBank/DDBJ whole genome shotgun (WGS) entry which is preliminary data.</text>
</comment>
<dbReference type="GO" id="GO:0005506">
    <property type="term" value="F:iron ion binding"/>
    <property type="evidence" value="ECO:0007669"/>
    <property type="project" value="InterPro"/>
</dbReference>
<evidence type="ECO:0000256" key="1">
    <source>
        <dbReference type="ARBA" id="ARBA00005523"/>
    </source>
</evidence>
<dbReference type="InterPro" id="IPR009155">
    <property type="entry name" value="Cyt_b562"/>
</dbReference>
<comment type="similarity">
    <text evidence="1">Belongs to the cytochrome b562 family.</text>
</comment>
<evidence type="ECO:0000313" key="4">
    <source>
        <dbReference type="EMBL" id="EGU43400.1"/>
    </source>
</evidence>
<feature type="signal peptide" evidence="3">
    <location>
        <begin position="1"/>
        <end position="19"/>
    </location>
</feature>
<protein>
    <recommendedName>
        <fullName evidence="6">Cytochrome b562 family protein</fullName>
    </recommendedName>
</protein>
<dbReference type="GO" id="GO:0042597">
    <property type="term" value="C:periplasmic space"/>
    <property type="evidence" value="ECO:0007669"/>
    <property type="project" value="InterPro"/>
</dbReference>
<dbReference type="EMBL" id="AFWF01000086">
    <property type="protein sequence ID" value="EGU43400.1"/>
    <property type="molecule type" value="Genomic_DNA"/>
</dbReference>
<accession>F9S0D0</accession>
<sequence>MLKRSLLLTMVLFASQSFAASFDIKSAMNEMKLSFKQAAEAQSIEEMSTAMTSFNQVLDELQQANYPVEKQALYNEGFDQLELVVENVEQQLESGDLQQAKEQLRTIDDLRVEFHDKRNPSIWSKLFG</sequence>
<name>F9S0D0_9VIBR</name>